<dbReference type="Proteomes" id="UP000662314">
    <property type="component" value="Unassembled WGS sequence"/>
</dbReference>
<keyword evidence="3" id="KW-0418">Kinase</keyword>
<dbReference type="PROSITE" id="PS50109">
    <property type="entry name" value="HIS_KIN"/>
    <property type="match status" value="1"/>
</dbReference>
<evidence type="ECO:0000259" key="7">
    <source>
        <dbReference type="PROSITE" id="PS50109"/>
    </source>
</evidence>
<dbReference type="GO" id="GO:0000155">
    <property type="term" value="F:phosphorelay sensor kinase activity"/>
    <property type="evidence" value="ECO:0007669"/>
    <property type="project" value="InterPro"/>
</dbReference>
<dbReference type="Gene3D" id="3.30.450.40">
    <property type="match status" value="1"/>
</dbReference>
<name>A0A8J7LEA6_9NOST</name>
<feature type="domain" description="Protein kinase" evidence="6">
    <location>
        <begin position="11"/>
        <end position="276"/>
    </location>
</feature>
<dbReference type="SMART" id="SM00387">
    <property type="entry name" value="HATPase_c"/>
    <property type="match status" value="1"/>
</dbReference>
<dbReference type="SUPFAM" id="SSF56112">
    <property type="entry name" value="Protein kinase-like (PK-like)"/>
    <property type="match status" value="1"/>
</dbReference>
<dbReference type="CDD" id="cd14014">
    <property type="entry name" value="STKc_PknB_like"/>
    <property type="match status" value="1"/>
</dbReference>
<dbReference type="InterPro" id="IPR053159">
    <property type="entry name" value="Hybrid_Histidine_Kinase"/>
</dbReference>
<dbReference type="SMART" id="SM00065">
    <property type="entry name" value="GAF"/>
    <property type="match status" value="1"/>
</dbReference>
<dbReference type="Pfam" id="PF13191">
    <property type="entry name" value="AAA_16"/>
    <property type="match status" value="1"/>
</dbReference>
<keyword evidence="5" id="KW-0472">Membrane</keyword>
<dbReference type="Gene3D" id="1.10.510.10">
    <property type="entry name" value="Transferase(Phosphotransferase) domain 1"/>
    <property type="match status" value="1"/>
</dbReference>
<dbReference type="SUPFAM" id="SSF55785">
    <property type="entry name" value="PYP-like sensor domain (PAS domain)"/>
    <property type="match status" value="1"/>
</dbReference>
<feature type="domain" description="Histidine kinase" evidence="7">
    <location>
        <begin position="1678"/>
        <end position="1933"/>
    </location>
</feature>
<dbReference type="PROSITE" id="PS50011">
    <property type="entry name" value="PROTEIN_KINASE_DOM"/>
    <property type="match status" value="1"/>
</dbReference>
<dbReference type="InterPro" id="IPR013655">
    <property type="entry name" value="PAS_fold_3"/>
</dbReference>
<evidence type="ECO:0000313" key="9">
    <source>
        <dbReference type="Proteomes" id="UP000662314"/>
    </source>
</evidence>
<evidence type="ECO:0000256" key="1">
    <source>
        <dbReference type="ARBA" id="ARBA00000085"/>
    </source>
</evidence>
<dbReference type="InterPro" id="IPR036890">
    <property type="entry name" value="HATPase_C_sf"/>
</dbReference>
<dbReference type="Gene3D" id="3.40.50.300">
    <property type="entry name" value="P-loop containing nucleotide triphosphate hydrolases"/>
    <property type="match status" value="1"/>
</dbReference>
<dbReference type="SUPFAM" id="SSF55781">
    <property type="entry name" value="GAF domain-like"/>
    <property type="match status" value="1"/>
</dbReference>
<accession>A0A8J7LEA6</accession>
<feature type="transmembrane region" description="Helical" evidence="5">
    <location>
        <begin position="1150"/>
        <end position="1177"/>
    </location>
</feature>
<proteinExistence type="predicted"/>
<dbReference type="InterPro" id="IPR003594">
    <property type="entry name" value="HATPase_dom"/>
</dbReference>
<evidence type="ECO:0000256" key="4">
    <source>
        <dbReference type="ARBA" id="ARBA00023012"/>
    </source>
</evidence>
<dbReference type="InterPro" id="IPR000719">
    <property type="entry name" value="Prot_kinase_dom"/>
</dbReference>
<dbReference type="GO" id="GO:0005524">
    <property type="term" value="F:ATP binding"/>
    <property type="evidence" value="ECO:0007669"/>
    <property type="project" value="InterPro"/>
</dbReference>
<feature type="transmembrane region" description="Helical" evidence="5">
    <location>
        <begin position="1120"/>
        <end position="1138"/>
    </location>
</feature>
<dbReference type="InterPro" id="IPR029016">
    <property type="entry name" value="GAF-like_dom_sf"/>
</dbReference>
<dbReference type="InterPro" id="IPR003018">
    <property type="entry name" value="GAF"/>
</dbReference>
<dbReference type="InterPro" id="IPR041664">
    <property type="entry name" value="AAA_16"/>
</dbReference>
<evidence type="ECO:0000256" key="5">
    <source>
        <dbReference type="SAM" id="Phobius"/>
    </source>
</evidence>
<dbReference type="Pfam" id="PF02518">
    <property type="entry name" value="HATPase_c"/>
    <property type="match status" value="1"/>
</dbReference>
<organism evidence="8 9">
    <name type="scientific">Dendronalium phyllosphericum CENA369</name>
    <dbReference type="NCBI Taxonomy" id="1725256"/>
    <lineage>
        <taxon>Bacteria</taxon>
        <taxon>Bacillati</taxon>
        <taxon>Cyanobacteriota</taxon>
        <taxon>Cyanophyceae</taxon>
        <taxon>Nostocales</taxon>
        <taxon>Nostocaceae</taxon>
        <taxon>Dendronalium</taxon>
        <taxon>Dendronalium phyllosphericum</taxon>
    </lineage>
</organism>
<dbReference type="RefSeq" id="WP_214432789.1">
    <property type="nucleotide sequence ID" value="NZ_CAWPUQ010000286.1"/>
</dbReference>
<dbReference type="PANTHER" id="PTHR43642:SF1">
    <property type="entry name" value="HYBRID SIGNAL TRANSDUCTION HISTIDINE KINASE G"/>
    <property type="match status" value="1"/>
</dbReference>
<dbReference type="Pfam" id="PF08447">
    <property type="entry name" value="PAS_3"/>
    <property type="match status" value="1"/>
</dbReference>
<dbReference type="PANTHER" id="PTHR43642">
    <property type="entry name" value="HYBRID SIGNAL TRANSDUCTION HISTIDINE KINASE G"/>
    <property type="match status" value="1"/>
</dbReference>
<dbReference type="InterPro" id="IPR005467">
    <property type="entry name" value="His_kinase_dom"/>
</dbReference>
<dbReference type="InterPro" id="IPR027417">
    <property type="entry name" value="P-loop_NTPase"/>
</dbReference>
<reference evidence="8 9" key="1">
    <citation type="journal article" date="2021" name="Int. J. Syst. Evol. Microbiol.">
        <title>Amazonocrinis nigriterrae gen. nov., sp. nov., Atlanticothrix silvestris gen. nov., sp. nov. and Dendronalium phyllosphericum gen. nov., sp. nov., nostocacean cyanobacteria from Brazilian environments.</title>
        <authorList>
            <person name="Alvarenga D.O."/>
            <person name="Andreote A.P.D."/>
            <person name="Branco L.H.Z."/>
            <person name="Delbaje E."/>
            <person name="Cruz R.B."/>
            <person name="Varani A.M."/>
            <person name="Fiore M.F."/>
        </authorList>
    </citation>
    <scope>NUCLEOTIDE SEQUENCE [LARGE SCALE GENOMIC DNA]</scope>
    <source>
        <strain evidence="8 9">CENA369</strain>
    </source>
</reference>
<dbReference type="Gene3D" id="3.30.450.20">
    <property type="entry name" value="PAS domain"/>
    <property type="match status" value="1"/>
</dbReference>
<dbReference type="Gene3D" id="3.30.565.10">
    <property type="entry name" value="Histidine kinase-like ATPase, C-terminal domain"/>
    <property type="match status" value="1"/>
</dbReference>
<dbReference type="InterPro" id="IPR036097">
    <property type="entry name" value="HisK_dim/P_sf"/>
</dbReference>
<protein>
    <recommendedName>
        <fullName evidence="2">histidine kinase</fullName>
        <ecNumber evidence="2">2.7.13.3</ecNumber>
    </recommendedName>
</protein>
<evidence type="ECO:0000313" key="8">
    <source>
        <dbReference type="EMBL" id="MBH8573971.1"/>
    </source>
</evidence>
<keyword evidence="3" id="KW-0808">Transferase</keyword>
<dbReference type="SUPFAM" id="SSF47384">
    <property type="entry name" value="Homodimeric domain of signal transducing histidine kinase"/>
    <property type="match status" value="1"/>
</dbReference>
<dbReference type="Pfam" id="PF00069">
    <property type="entry name" value="Pkinase"/>
    <property type="match status" value="1"/>
</dbReference>
<dbReference type="InterPro" id="IPR004358">
    <property type="entry name" value="Sig_transdc_His_kin-like_C"/>
</dbReference>
<comment type="catalytic activity">
    <reaction evidence="1">
        <text>ATP + protein L-histidine = ADP + protein N-phospho-L-histidine.</text>
        <dbReference type="EC" id="2.7.13.3"/>
    </reaction>
</comment>
<dbReference type="SUPFAM" id="SSF52540">
    <property type="entry name" value="P-loop containing nucleoside triphosphate hydrolases"/>
    <property type="match status" value="1"/>
</dbReference>
<dbReference type="InterPro" id="IPR035965">
    <property type="entry name" value="PAS-like_dom_sf"/>
</dbReference>
<dbReference type="Gene3D" id="1.10.287.130">
    <property type="match status" value="1"/>
</dbReference>
<keyword evidence="4" id="KW-0902">Two-component regulatory system</keyword>
<evidence type="ECO:0000259" key="6">
    <source>
        <dbReference type="PROSITE" id="PS50011"/>
    </source>
</evidence>
<evidence type="ECO:0000256" key="2">
    <source>
        <dbReference type="ARBA" id="ARBA00012438"/>
    </source>
</evidence>
<keyword evidence="5" id="KW-1133">Transmembrane helix</keyword>
<keyword evidence="5" id="KW-0812">Transmembrane</keyword>
<dbReference type="EC" id="2.7.13.3" evidence="2"/>
<evidence type="ECO:0000256" key="3">
    <source>
        <dbReference type="ARBA" id="ARBA00022777"/>
    </source>
</evidence>
<dbReference type="InterPro" id="IPR008271">
    <property type="entry name" value="Ser/Thr_kinase_AS"/>
</dbReference>
<dbReference type="InterPro" id="IPR011009">
    <property type="entry name" value="Kinase-like_dom_sf"/>
</dbReference>
<dbReference type="PRINTS" id="PR00344">
    <property type="entry name" value="BCTRLSENSOR"/>
</dbReference>
<dbReference type="Gene3D" id="3.30.200.20">
    <property type="entry name" value="Phosphorylase Kinase, domain 1"/>
    <property type="match status" value="1"/>
</dbReference>
<dbReference type="SMART" id="SM00220">
    <property type="entry name" value="S_TKc"/>
    <property type="match status" value="1"/>
</dbReference>
<keyword evidence="9" id="KW-1185">Reference proteome</keyword>
<dbReference type="SUPFAM" id="SSF55874">
    <property type="entry name" value="ATPase domain of HSP90 chaperone/DNA topoisomerase II/histidine kinase"/>
    <property type="match status" value="1"/>
</dbReference>
<gene>
    <name evidence="8" type="ORF">I8752_13255</name>
</gene>
<comment type="caution">
    <text evidence="8">The sequence shown here is derived from an EMBL/GenBank/DDBJ whole genome shotgun (WGS) entry which is preliminary data.</text>
</comment>
<feature type="transmembrane region" description="Helical" evidence="5">
    <location>
        <begin position="912"/>
        <end position="937"/>
    </location>
</feature>
<sequence length="1933" mass="216312">MVSTFVRIPGYRLTEELYNGSRTLVYRGYQETDSLPVVIKLLKNPYPSFSELLSFRNQYTIAKNLNSPLIVQTYSLEPYQNGYALMMEDFGGVSLKEWQLTGNLQSLQEFLEIAIALCDTLNLLYKERIIHKDIKPSNILINPQTKQVKLIDFSIASLLPRETQTLVNPNVLEGTLAYISPEQTGRMNRGIDYRTDFYSLGVTFYELLTGELPFACNEPMELVHSHIAKLPEQLTSKTKKEIPQVLGDIVMKLMAKNAEDRYQSILGLKFDLEKCLTQLQVDGRVESFKIAQRDVCDRFIIPDKLYGRESEAANLLQAFERVSLGATEIMLVAGFSGIGKTAVVNEVHKPIVRQRGYFIKGKYDQFKRNIPLSAFVQSFRDLMSQLLSETDIQLTQWKQKILSAVGENGQVLIDVIPELEQIIGKQPPATELSQSAALNRFNLLFSKFIAVFATVEHPLVIFLDDSQWADSASLNLIQVLMSQSEIGYLFIIGAYRDNEVSKAHPLMLMLEEIEKAEAIVNTLTLNPLSQTHINDLVADTLSCAKVVAQPLSELVYQKTKGNPFFATQFLKALHEEGYITFDFNGGHWQCDIAVVKTLALTDDVVQFMAMQLQKLPDETQNVLKLAACIGAQFDLETLAIVSERSQSELGVDLWKALQEGLILPISEVYKFYQPSKLSSEVPEHNTFNCAYRFLHDRVQQAAYSLIPESHKKATHLKIGQLLQQNLSLKATEENLFDIVGHLNLGIELMTQPEERQALAQLNLAAGRKARNSTAYSSARSFVQTGMKLLARDCWQHQYELTLNLSVAAAEIAYLNGDFEEMEGIGIQVLQSAQTILDKVKIYEIQINALIAQSQVLEAIAVGKNALAQLGVEFSSEPDETLTNKALQTLTEQLQGKQIEELINLPVMNNPQIIAAIQLLAMMFVAVLIGNPSLLPLVSATMVSLSLEFGNAPGSTIAYIGYGVVLSAFLGEVEKGYRFGRLALNVLNQFNVQELKSMTLDLFGLFLQHRQEPLKAVILTMKQTYLVGMETGNFLFAGYAIGNYFDNNFFAGVALYEWESEIENYCVVLANVKQDYPLVLVKMKHQTIYHFIEIVEQPDLLIGSAYDEKLMLPKYHDDKDLTSLAYLYIYKLMLAYFFGNYTNALDYITQVNLNLMAVVGMVHTAIFHFYAGLTYLAVYSTQSEIEQANTLALLETHQTTLTQWAHHAPMNHQHKVDLIKAEKCRVLGQKAEAIELYDKAITLAKANNYIQEEALANELAAKFYLEWDKQHIAQEYLTHAYYGYARWGAKAKIADLEKRYPQLLAPILQQTHTPFFTRDTIFPLASVTSTSSSTTNISSVLAGLDLAAILKASHTLSGEIELEKLLSSLLEIVIKNAGADRCVLMLMRDNRLLIKGSIAGESNPVVLQRIPIEDSQDIPHKLIYKVLHERQTAVLLDASTDPTLANDPYIMRQQPQSVLCSPILHQGQLKGILYLENNLATGAFTSDRVELLNLLCAQAAISLENARLYELSLEYAQQLERSFAELSASNSRFEKLVDNVPGVVFQYSLSADGILSLNYISADCYNLYEITPEQAAAEPKFFDKMVHPDDIVSYQQSSTATVQTLSPWHWEGRIVTPSGIVKWIHGESRIEQRADGSIIWDGLFLDISDRKVAELGLQQAQLQIIQSEKMSALGNLVAGVAHEMNNPLGFIAASIKQAKPTFTDIIEHLKFYQETLPDKSEQIIAHESEIDLEYSLEDLPKMLDSMTMACDRLKNISTSLRTFSRADRDYKVPFNIHEGIDSTILILKHRLKANSERPAIEVVTNYSNLPQVECFPGQLNQVFMNILANAIDALEESNIGRSGADIQASLNRITISTSITDNLLQIAIADNGKGMSEEVKSKIFDHLFTTKCVGKGTGLGLAIARQIVESTHGGKLSCNSVIGQGTEFLIEIPV</sequence>
<dbReference type="Pfam" id="PF01590">
    <property type="entry name" value="GAF"/>
    <property type="match status" value="1"/>
</dbReference>
<dbReference type="EMBL" id="JAECZA010000051">
    <property type="protein sequence ID" value="MBH8573971.1"/>
    <property type="molecule type" value="Genomic_DNA"/>
</dbReference>
<dbReference type="PROSITE" id="PS00108">
    <property type="entry name" value="PROTEIN_KINASE_ST"/>
    <property type="match status" value="1"/>
</dbReference>